<proteinExistence type="predicted"/>
<dbReference type="EMBL" id="BKDJ01000008">
    <property type="protein sequence ID" value="GER23355.1"/>
    <property type="molecule type" value="Genomic_DNA"/>
</dbReference>
<comment type="caution">
    <text evidence="2">The sequence shown here is derived from an EMBL/GenBank/DDBJ whole genome shotgun (WGS) entry which is preliminary data.</text>
</comment>
<feature type="region of interest" description="Disordered" evidence="1">
    <location>
        <begin position="323"/>
        <end position="343"/>
    </location>
</feature>
<dbReference type="Proteomes" id="UP000325307">
    <property type="component" value="Unassembled WGS sequence"/>
</dbReference>
<feature type="compositionally biased region" description="Low complexity" evidence="1">
    <location>
        <begin position="1"/>
        <end position="12"/>
    </location>
</feature>
<evidence type="ECO:0000313" key="2">
    <source>
        <dbReference type="EMBL" id="GER23355.1"/>
    </source>
</evidence>
<organism evidence="2 3">
    <name type="scientific">Zafaria cholistanensis</name>
    <dbReference type="NCBI Taxonomy" id="1682741"/>
    <lineage>
        <taxon>Bacteria</taxon>
        <taxon>Bacillati</taxon>
        <taxon>Actinomycetota</taxon>
        <taxon>Actinomycetes</taxon>
        <taxon>Micrococcales</taxon>
        <taxon>Micrococcaceae</taxon>
        <taxon>Zafaria</taxon>
    </lineage>
</organism>
<feature type="region of interest" description="Disordered" evidence="1">
    <location>
        <begin position="1"/>
        <end position="34"/>
    </location>
</feature>
<evidence type="ECO:0008006" key="4">
    <source>
        <dbReference type="Google" id="ProtNLM"/>
    </source>
</evidence>
<dbReference type="AlphaFoldDB" id="A0A5A7NRH7"/>
<protein>
    <recommendedName>
        <fullName evidence="4">3-methyladenine DNA glycosylase</fullName>
    </recommendedName>
</protein>
<feature type="compositionally biased region" description="Pro residues" evidence="1">
    <location>
        <begin position="13"/>
        <end position="27"/>
    </location>
</feature>
<sequence length="343" mass="37453">MPATASSRRASPSPAPEAVPAPAPAPETSPAVPSVLPQDEWLRRAEAHRVRVERFAAPFIQRRMAGKKHPIEDFLFTYYTHKPGQLQRWHPGAGVVLEGPAAAGRLAWKFYVPAGPGGGAVLDAAAFAAARAEAVRFARIILAGTAARPGQFSCFGLHEWAMAYRSAENGIRHEYLPLRLGAAGTDQVVEEHRIRCTHFDAFRFYAPQAAPLNELQPTRETQRELEQPGCLHANMDLYKWAYKLTPAVPSGLLMDCFELAWEIRTMDMRASPYDLADWGHTPIRIETAEGKAEYVRAQKHFAARADVLRGRLLGVAEALAGPASARPRTGAPDARAARSAGPA</sequence>
<evidence type="ECO:0000313" key="3">
    <source>
        <dbReference type="Proteomes" id="UP000325307"/>
    </source>
</evidence>
<accession>A0A5A7NRH7</accession>
<dbReference type="RefSeq" id="WP_225873769.1">
    <property type="nucleotide sequence ID" value="NZ_BKDJ01000008.1"/>
</dbReference>
<name>A0A5A7NRH7_9MICC</name>
<keyword evidence="3" id="KW-1185">Reference proteome</keyword>
<reference evidence="2 3" key="1">
    <citation type="submission" date="2019-09" db="EMBL/GenBank/DDBJ databases">
        <title>Arthrobacter zafarii sp. nov., a moderately thermotolerant and halotolerant actinobacterium isolated from Cholistan desert soil of Pakistan.</title>
        <authorList>
            <person name="Amin A."/>
            <person name="Ahmed I."/>
            <person name="Khalid N."/>
            <person name="Schumann P."/>
            <person name="Busse H.J."/>
            <person name="Khan I.U."/>
            <person name="Li S."/>
            <person name="Li W.J."/>
        </authorList>
    </citation>
    <scope>NUCLEOTIDE SEQUENCE [LARGE SCALE GENOMIC DNA]</scope>
    <source>
        <strain evidence="2 3">NCCP-1664</strain>
    </source>
</reference>
<gene>
    <name evidence="2" type="ORF">NCCP1664_18510</name>
</gene>
<evidence type="ECO:0000256" key="1">
    <source>
        <dbReference type="SAM" id="MobiDB-lite"/>
    </source>
</evidence>